<dbReference type="Proteomes" id="UP000198994">
    <property type="component" value="Unassembled WGS sequence"/>
</dbReference>
<dbReference type="SUPFAM" id="SSF52402">
    <property type="entry name" value="Adenine nucleotide alpha hydrolases-like"/>
    <property type="match status" value="1"/>
</dbReference>
<dbReference type="PANTHER" id="PTHR46268:SF6">
    <property type="entry name" value="UNIVERSAL STRESS PROTEIN UP12"/>
    <property type="match status" value="1"/>
</dbReference>
<dbReference type="InterPro" id="IPR014729">
    <property type="entry name" value="Rossmann-like_a/b/a_fold"/>
</dbReference>
<dbReference type="PANTHER" id="PTHR46268">
    <property type="entry name" value="STRESS RESPONSE PROTEIN NHAX"/>
    <property type="match status" value="1"/>
</dbReference>
<comment type="similarity">
    <text evidence="1">Belongs to the universal stress protein A family.</text>
</comment>
<protein>
    <submittedName>
        <fullName evidence="3">Nucleotide-binding universal stress protein, UspA family</fullName>
    </submittedName>
</protein>
<dbReference type="CDD" id="cd00293">
    <property type="entry name" value="USP-like"/>
    <property type="match status" value="1"/>
</dbReference>
<sequence>MSSETFVVAYEGDPDDPNVLDYAIHRAKAEGARLLLIHVLEWSPYSFLTPQEVEERHGRRKQELARANEVVMAPALAKCEAAGVPADGKIRYGQVVELILEETKTAGATVIFVGRSGSNSMAARVFGSVPLGLAQVAPVPTVIVP</sequence>
<evidence type="ECO:0000313" key="4">
    <source>
        <dbReference type="Proteomes" id="UP000198994"/>
    </source>
</evidence>
<accession>A0A1G7CIR0</accession>
<name>A0A1G7CIR0_9RHOB</name>
<organism evidence="3 4">
    <name type="scientific">Salipiger thiooxidans</name>
    <dbReference type="NCBI Taxonomy" id="282683"/>
    <lineage>
        <taxon>Bacteria</taxon>
        <taxon>Pseudomonadati</taxon>
        <taxon>Pseudomonadota</taxon>
        <taxon>Alphaproteobacteria</taxon>
        <taxon>Rhodobacterales</taxon>
        <taxon>Roseobacteraceae</taxon>
        <taxon>Salipiger</taxon>
    </lineage>
</organism>
<dbReference type="AlphaFoldDB" id="A0A1G7CIR0"/>
<proteinExistence type="inferred from homology"/>
<evidence type="ECO:0000259" key="2">
    <source>
        <dbReference type="Pfam" id="PF00582"/>
    </source>
</evidence>
<dbReference type="InterPro" id="IPR006016">
    <property type="entry name" value="UspA"/>
</dbReference>
<dbReference type="RefSeq" id="WP_008886706.1">
    <property type="nucleotide sequence ID" value="NZ_FNAV01000003.1"/>
</dbReference>
<dbReference type="Gene3D" id="3.40.50.620">
    <property type="entry name" value="HUPs"/>
    <property type="match status" value="1"/>
</dbReference>
<dbReference type="OrthoDB" id="5186731at2"/>
<evidence type="ECO:0000256" key="1">
    <source>
        <dbReference type="ARBA" id="ARBA00008791"/>
    </source>
</evidence>
<reference evidence="4" key="1">
    <citation type="submission" date="2016-10" db="EMBL/GenBank/DDBJ databases">
        <authorList>
            <person name="Varghese N."/>
            <person name="Submissions S."/>
        </authorList>
    </citation>
    <scope>NUCLEOTIDE SEQUENCE [LARGE SCALE GENOMIC DNA]</scope>
    <source>
        <strain evidence="4">DSM 10146</strain>
    </source>
</reference>
<dbReference type="Pfam" id="PF00582">
    <property type="entry name" value="Usp"/>
    <property type="match status" value="1"/>
</dbReference>
<evidence type="ECO:0000313" key="3">
    <source>
        <dbReference type="EMBL" id="SDE38315.1"/>
    </source>
</evidence>
<dbReference type="EMBL" id="FNAV01000003">
    <property type="protein sequence ID" value="SDE38315.1"/>
    <property type="molecule type" value="Genomic_DNA"/>
</dbReference>
<keyword evidence="4" id="KW-1185">Reference proteome</keyword>
<feature type="domain" description="UspA" evidence="2">
    <location>
        <begin position="5"/>
        <end position="145"/>
    </location>
</feature>
<dbReference type="STRING" id="282683.SAMN04488105_103128"/>
<gene>
    <name evidence="3" type="ORF">SAMN04488105_103128</name>
</gene>